<sequence length="570" mass="67705">MGDIINNMEIFKKLNFDTSNQWIFYDERFHKFFDFFANNITDSNILEETEVLEREEYVKRHEYLDVSERRERIEELLKVYPGLMKDCEEDVDDLTQDLEILEQSCLEYGNLIKDMQETKNDLNCKLNYQEKRCTSLTNAEAELALLCRKKAKRLEELQEDNHKKCQEVVKTFTTMHSPPLFMHQLSLDQYFLKCDSFTQYLSLYLKDNFKIQDYNDLDTSLTENQETAEKLEKLKKSMRDYKLAYIKEKAKCRATQTVIESLNLSQIHVISLSDMERETHELSIVNSHQNIANQTLMVDLNIQIQLQAQKTIEQILYENTKQKLERALKRHENVKSLMKIISDAISNAELIWINIQMDLEKNRNRFDNTEQLTAATQQCLQRIQLMNQATNQHVINSASLEFINQLSQQLGKHLRQQLRCDVKGCLYEYEKFKRLVNYALQGLLNRKPYNAALEKMKEIKRLEATLVPFVYDSPVNVPMFENVHYLRPIFNVQNQQQRIEKQLRHLRTQFQENISKRFEKDKLWRYSQLLWIWFLTEPRRVLHAIEEAKKAASKVPQLTGIKALGGIKRK</sequence>
<gene>
    <name evidence="12" type="ORF">FF38_05805</name>
</gene>
<keyword evidence="13" id="KW-1185">Reference proteome</keyword>
<evidence type="ECO:0000256" key="1">
    <source>
        <dbReference type="ARBA" id="ARBA00004186"/>
    </source>
</evidence>
<dbReference type="Pfam" id="PF14932">
    <property type="entry name" value="HAUS-augmin3"/>
    <property type="match status" value="1"/>
</dbReference>
<keyword evidence="9" id="KW-0131">Cell cycle</keyword>
<dbReference type="Proteomes" id="UP000037069">
    <property type="component" value="Unassembled WGS sequence"/>
</dbReference>
<name>A0A0L0BZU6_LUCCU</name>
<evidence type="ECO:0000256" key="3">
    <source>
        <dbReference type="ARBA" id="ARBA00022490"/>
    </source>
</evidence>
<protein>
    <recommendedName>
        <fullName evidence="11">HAUS augmin-like complex subunit 3 N-terminal domain-containing protein</fullName>
    </recommendedName>
</protein>
<evidence type="ECO:0000256" key="6">
    <source>
        <dbReference type="ARBA" id="ARBA00022776"/>
    </source>
</evidence>
<reference evidence="12 13" key="1">
    <citation type="journal article" date="2015" name="Nat. Commun.">
        <title>Lucilia cuprina genome unlocks parasitic fly biology to underpin future interventions.</title>
        <authorList>
            <person name="Anstead C.A."/>
            <person name="Korhonen P.K."/>
            <person name="Young N.D."/>
            <person name="Hall R.S."/>
            <person name="Jex A.R."/>
            <person name="Murali S.C."/>
            <person name="Hughes D.S."/>
            <person name="Lee S.F."/>
            <person name="Perry T."/>
            <person name="Stroehlein A.J."/>
            <person name="Ansell B.R."/>
            <person name="Breugelmans B."/>
            <person name="Hofmann A."/>
            <person name="Qu J."/>
            <person name="Dugan S."/>
            <person name="Lee S.L."/>
            <person name="Chao H."/>
            <person name="Dinh H."/>
            <person name="Han Y."/>
            <person name="Doddapaneni H.V."/>
            <person name="Worley K.C."/>
            <person name="Muzny D.M."/>
            <person name="Ioannidis P."/>
            <person name="Waterhouse R.M."/>
            <person name="Zdobnov E.M."/>
            <person name="James P.J."/>
            <person name="Bagnall N.H."/>
            <person name="Kotze A.C."/>
            <person name="Gibbs R.A."/>
            <person name="Richards S."/>
            <person name="Batterham P."/>
            <person name="Gasser R.B."/>
        </authorList>
    </citation>
    <scope>NUCLEOTIDE SEQUENCE [LARGE SCALE GENOMIC DNA]</scope>
    <source>
        <strain evidence="12 13">LS</strain>
        <tissue evidence="12">Full body</tissue>
    </source>
</reference>
<dbReference type="GO" id="GO:0005874">
    <property type="term" value="C:microtubule"/>
    <property type="evidence" value="ECO:0007669"/>
    <property type="project" value="UniProtKB-KW"/>
</dbReference>
<keyword evidence="6" id="KW-0498">Mitosis</keyword>
<evidence type="ECO:0000256" key="7">
    <source>
        <dbReference type="ARBA" id="ARBA00023054"/>
    </source>
</evidence>
<feature type="domain" description="HAUS augmin-like complex subunit 3 N-terminal" evidence="11">
    <location>
        <begin position="22"/>
        <end position="251"/>
    </location>
</feature>
<keyword evidence="4" id="KW-0132">Cell division</keyword>
<dbReference type="GO" id="GO:0005819">
    <property type="term" value="C:spindle"/>
    <property type="evidence" value="ECO:0007669"/>
    <property type="project" value="UniProtKB-SubCell"/>
</dbReference>
<evidence type="ECO:0000256" key="10">
    <source>
        <dbReference type="SAM" id="Coils"/>
    </source>
</evidence>
<dbReference type="EMBL" id="JRES01001096">
    <property type="protein sequence ID" value="KNC25592.1"/>
    <property type="molecule type" value="Genomic_DNA"/>
</dbReference>
<comment type="caution">
    <text evidence="12">The sequence shown here is derived from an EMBL/GenBank/DDBJ whole genome shotgun (WGS) entry which is preliminary data.</text>
</comment>
<organism evidence="12 13">
    <name type="scientific">Lucilia cuprina</name>
    <name type="common">Green bottle fly</name>
    <name type="synonym">Australian sheep blowfly</name>
    <dbReference type="NCBI Taxonomy" id="7375"/>
    <lineage>
        <taxon>Eukaryota</taxon>
        <taxon>Metazoa</taxon>
        <taxon>Ecdysozoa</taxon>
        <taxon>Arthropoda</taxon>
        <taxon>Hexapoda</taxon>
        <taxon>Insecta</taxon>
        <taxon>Pterygota</taxon>
        <taxon>Neoptera</taxon>
        <taxon>Endopterygota</taxon>
        <taxon>Diptera</taxon>
        <taxon>Brachycera</taxon>
        <taxon>Muscomorpha</taxon>
        <taxon>Oestroidea</taxon>
        <taxon>Calliphoridae</taxon>
        <taxon>Luciliinae</taxon>
        <taxon>Lucilia</taxon>
    </lineage>
</organism>
<evidence type="ECO:0000256" key="8">
    <source>
        <dbReference type="ARBA" id="ARBA00023212"/>
    </source>
</evidence>
<evidence type="ECO:0000256" key="2">
    <source>
        <dbReference type="ARBA" id="ARBA00009645"/>
    </source>
</evidence>
<evidence type="ECO:0000313" key="13">
    <source>
        <dbReference type="Proteomes" id="UP000037069"/>
    </source>
</evidence>
<keyword evidence="8" id="KW-0206">Cytoskeleton</keyword>
<evidence type="ECO:0000256" key="5">
    <source>
        <dbReference type="ARBA" id="ARBA00022701"/>
    </source>
</evidence>
<dbReference type="GO" id="GO:0051301">
    <property type="term" value="P:cell division"/>
    <property type="evidence" value="ECO:0007669"/>
    <property type="project" value="UniProtKB-KW"/>
</dbReference>
<comment type="similarity">
    <text evidence="2">Belongs to the HAUS3 family.</text>
</comment>
<keyword evidence="5" id="KW-0493">Microtubule</keyword>
<accession>A0A0L0BZU6</accession>
<comment type="subcellular location">
    <subcellularLocation>
        <location evidence="1">Cytoplasm</location>
        <location evidence="1">Cytoskeleton</location>
        <location evidence="1">Spindle</location>
    </subcellularLocation>
</comment>
<dbReference type="STRING" id="7375.A0A0L0BZU6"/>
<evidence type="ECO:0000259" key="11">
    <source>
        <dbReference type="Pfam" id="PF14932"/>
    </source>
</evidence>
<dbReference type="InterPro" id="IPR032733">
    <property type="entry name" value="HAUS3_N"/>
</dbReference>
<proteinExistence type="inferred from homology"/>
<dbReference type="AlphaFoldDB" id="A0A0L0BZU6"/>
<dbReference type="OrthoDB" id="8187957at2759"/>
<evidence type="ECO:0000256" key="9">
    <source>
        <dbReference type="ARBA" id="ARBA00023306"/>
    </source>
</evidence>
<feature type="coiled-coil region" evidence="10">
    <location>
        <begin position="217"/>
        <end position="244"/>
    </location>
</feature>
<keyword evidence="7 10" id="KW-0175">Coiled coil</keyword>
<keyword evidence="3" id="KW-0963">Cytoplasm</keyword>
<feature type="coiled-coil region" evidence="10">
    <location>
        <begin position="84"/>
        <end position="132"/>
    </location>
</feature>
<evidence type="ECO:0000313" key="12">
    <source>
        <dbReference type="EMBL" id="KNC25592.1"/>
    </source>
</evidence>
<evidence type="ECO:0000256" key="4">
    <source>
        <dbReference type="ARBA" id="ARBA00022618"/>
    </source>
</evidence>
<dbReference type="OMA" id="QWILYDE"/>